<protein>
    <submittedName>
        <fullName evidence="1">ImmA/IrrE family metallo-endopeptidase</fullName>
    </submittedName>
</protein>
<organism evidence="1 2">
    <name type="scientific">Ramlibacter henchirensis</name>
    <dbReference type="NCBI Taxonomy" id="204072"/>
    <lineage>
        <taxon>Bacteria</taxon>
        <taxon>Pseudomonadati</taxon>
        <taxon>Pseudomonadota</taxon>
        <taxon>Betaproteobacteria</taxon>
        <taxon>Burkholderiales</taxon>
        <taxon>Comamonadaceae</taxon>
        <taxon>Ramlibacter</taxon>
    </lineage>
</organism>
<reference evidence="1 2" key="1">
    <citation type="submission" date="2019-03" db="EMBL/GenBank/DDBJ databases">
        <title>Ramlibacter henchirensis DSM 14656, whole genome shotgun sequence.</title>
        <authorList>
            <person name="Zhang X."/>
            <person name="Feng G."/>
            <person name="Zhu H."/>
        </authorList>
    </citation>
    <scope>NUCLEOTIDE SEQUENCE [LARGE SCALE GENOMIC DNA]</scope>
    <source>
        <strain evidence="1 2">DSM 14656</strain>
    </source>
</reference>
<keyword evidence="2" id="KW-1185">Reference proteome</keyword>
<dbReference type="Gene3D" id="1.10.10.2910">
    <property type="match status" value="1"/>
</dbReference>
<accession>A0A4Z0BUK1</accession>
<dbReference type="OrthoDB" id="9794834at2"/>
<dbReference type="Proteomes" id="UP000298180">
    <property type="component" value="Unassembled WGS sequence"/>
</dbReference>
<evidence type="ECO:0000313" key="2">
    <source>
        <dbReference type="Proteomes" id="UP000298180"/>
    </source>
</evidence>
<name>A0A4Z0BUK1_9BURK</name>
<dbReference type="EMBL" id="SMLM01000002">
    <property type="protein sequence ID" value="TFZ02986.1"/>
    <property type="molecule type" value="Genomic_DNA"/>
</dbReference>
<comment type="caution">
    <text evidence="1">The sequence shown here is derived from an EMBL/GenBank/DDBJ whole genome shotgun (WGS) entry which is preliminary data.</text>
</comment>
<dbReference type="RefSeq" id="WP_135264510.1">
    <property type="nucleotide sequence ID" value="NZ_SMLM01000002.1"/>
</dbReference>
<sequence length="341" mass="37399">MTLAAKTLYETVAQLGLTRAQVRKLLPHWWDPVLEKSADGVAELAVHLSRRLSVELQALTEGRLVPKGAVSRLAYKHSSNLPESSLASASFIASSLAQAVLGSMEQPYRQLPQDTAELRRLARSVQSGLLSFDGLLEMCWSHGIPVIPLPHLPVGVRKMDGAALQVGDRPVIVVAKKKSSRAWLSFILAHEIGHIVRGHLKAGSSIVDISLQETTEYLAESSSDPQETEADEFALQLLGGKEVELEVATWPSNASPVELAVKGREAAARFRIEAGHFVLRNAFLSKRWPEAMMALRFLSEDVNPEATLIGHLQAHLRMDLIAEDLQELVARITGWAAVQQR</sequence>
<proteinExistence type="predicted"/>
<dbReference type="AlphaFoldDB" id="A0A4Z0BUK1"/>
<evidence type="ECO:0000313" key="1">
    <source>
        <dbReference type="EMBL" id="TFZ02986.1"/>
    </source>
</evidence>
<gene>
    <name evidence="1" type="ORF">EZ313_17335</name>
</gene>